<feature type="transmembrane region" description="Helical" evidence="1">
    <location>
        <begin position="94"/>
        <end position="112"/>
    </location>
</feature>
<reference evidence="2 3" key="1">
    <citation type="submission" date="2020-08" db="EMBL/GenBank/DDBJ databases">
        <title>Genomic Encyclopedia of Type Strains, Phase IV (KMG-IV): sequencing the most valuable type-strain genomes for metagenomic binning, comparative biology and taxonomic classification.</title>
        <authorList>
            <person name="Goeker M."/>
        </authorList>
    </citation>
    <scope>NUCLEOTIDE SEQUENCE [LARGE SCALE GENOMIC DNA]</scope>
    <source>
        <strain evidence="2 3">DSM 44197</strain>
    </source>
</reference>
<dbReference type="RefSeq" id="WP_182849298.1">
    <property type="nucleotide sequence ID" value="NZ_BAAALP010000081.1"/>
</dbReference>
<keyword evidence="1" id="KW-1133">Transmembrane helix</keyword>
<dbReference type="Proteomes" id="UP000572680">
    <property type="component" value="Unassembled WGS sequence"/>
</dbReference>
<name>A0A7W3M010_ACTNM</name>
<evidence type="ECO:0000313" key="3">
    <source>
        <dbReference type="Proteomes" id="UP000572680"/>
    </source>
</evidence>
<dbReference type="AlphaFoldDB" id="A0A7W3M010"/>
<evidence type="ECO:0000256" key="1">
    <source>
        <dbReference type="SAM" id="Phobius"/>
    </source>
</evidence>
<keyword evidence="1" id="KW-0812">Transmembrane</keyword>
<sequence>MNSDTSVSVKSVVWAGGILVLLACLHLSSAALLSADHLPGWFRGELWFFPPDPDDLATPAPNVGAFWMVWGSFGVPLGLVGALVAGYGRRGQVPPPYVGVIVGFWALTSAAVFEPSPFALGMIPAVMLLIASRKRQAMVA</sequence>
<keyword evidence="3" id="KW-1185">Reference proteome</keyword>
<evidence type="ECO:0000313" key="2">
    <source>
        <dbReference type="EMBL" id="MBA8957483.1"/>
    </source>
</evidence>
<gene>
    <name evidence="2" type="ORF">HNR61_009176</name>
</gene>
<comment type="caution">
    <text evidence="2">The sequence shown here is derived from an EMBL/GenBank/DDBJ whole genome shotgun (WGS) entry which is preliminary data.</text>
</comment>
<protein>
    <submittedName>
        <fullName evidence="2">Uncharacterized protein</fullName>
    </submittedName>
</protein>
<accession>A0A7W3M010</accession>
<feature type="transmembrane region" description="Helical" evidence="1">
    <location>
        <begin position="12"/>
        <end position="33"/>
    </location>
</feature>
<proteinExistence type="predicted"/>
<feature type="transmembrane region" description="Helical" evidence="1">
    <location>
        <begin position="65"/>
        <end position="87"/>
    </location>
</feature>
<organism evidence="2 3">
    <name type="scientific">Actinomadura namibiensis</name>
    <dbReference type="NCBI Taxonomy" id="182080"/>
    <lineage>
        <taxon>Bacteria</taxon>
        <taxon>Bacillati</taxon>
        <taxon>Actinomycetota</taxon>
        <taxon>Actinomycetes</taxon>
        <taxon>Streptosporangiales</taxon>
        <taxon>Thermomonosporaceae</taxon>
        <taxon>Actinomadura</taxon>
    </lineage>
</organism>
<dbReference type="EMBL" id="JACJIA010000024">
    <property type="protein sequence ID" value="MBA8957483.1"/>
    <property type="molecule type" value="Genomic_DNA"/>
</dbReference>
<keyword evidence="1" id="KW-0472">Membrane</keyword>